<evidence type="ECO:0000313" key="1">
    <source>
        <dbReference type="EMBL" id="WDE08680.1"/>
    </source>
</evidence>
<reference evidence="1 2" key="1">
    <citation type="journal article" date="2015" name="Genome Announc.">
        <title>Draft Genome Sequences of Marine Isolates of Thalassomonas viridans and Thalassomonas actiniarum.</title>
        <authorList>
            <person name="Olonade I."/>
            <person name="van Zyl L.J."/>
            <person name="Trindade M."/>
        </authorList>
    </citation>
    <scope>NUCLEOTIDE SEQUENCE [LARGE SCALE GENOMIC DNA]</scope>
    <source>
        <strain evidence="1 2">XOM25</strain>
    </source>
</reference>
<dbReference type="Pfam" id="PF21665">
    <property type="entry name" value="Type_III_SycN"/>
    <property type="match status" value="1"/>
</dbReference>
<keyword evidence="2" id="KW-1185">Reference proteome</keyword>
<evidence type="ECO:0000313" key="2">
    <source>
        <dbReference type="Proteomes" id="UP000032352"/>
    </source>
</evidence>
<dbReference type="RefSeq" id="WP_044838592.1">
    <property type="nucleotide sequence ID" value="NZ_CP059734.1"/>
</dbReference>
<dbReference type="EMBL" id="CP059734">
    <property type="protein sequence ID" value="WDE08680.1"/>
    <property type="molecule type" value="Genomic_DNA"/>
</dbReference>
<dbReference type="Proteomes" id="UP000032352">
    <property type="component" value="Chromosome pTvir"/>
</dbReference>
<reference evidence="1 2" key="2">
    <citation type="journal article" date="2022" name="Mar. Drugs">
        <title>Bioassay-Guided Fractionation Leads to the Detection of Cholic Acid Generated by the Rare Thalassomonas sp.</title>
        <authorList>
            <person name="Pheiffer F."/>
            <person name="Schneider Y.K."/>
            <person name="Hansen E.H."/>
            <person name="Andersen J.H."/>
            <person name="Isaksson J."/>
            <person name="Busche T."/>
            <person name="R C."/>
            <person name="Kalinowski J."/>
            <person name="Zyl L.V."/>
            <person name="Trindade M."/>
        </authorList>
    </citation>
    <scope>NUCLEOTIDE SEQUENCE [LARGE SCALE GENOMIC DNA]</scope>
    <source>
        <strain evidence="1 2">XOM25</strain>
    </source>
</reference>
<organism evidence="1 2">
    <name type="scientific">Thalassomonas viridans</name>
    <dbReference type="NCBI Taxonomy" id="137584"/>
    <lineage>
        <taxon>Bacteria</taxon>
        <taxon>Pseudomonadati</taxon>
        <taxon>Pseudomonadota</taxon>
        <taxon>Gammaproteobacteria</taxon>
        <taxon>Alteromonadales</taxon>
        <taxon>Colwelliaceae</taxon>
        <taxon>Thalassomonas</taxon>
    </lineage>
</organism>
<protein>
    <recommendedName>
        <fullName evidence="3">Type III secretion chaperone SycN</fullName>
    </recommendedName>
</protein>
<sequence>MSGHWLNELIAQWLESIDVEPRRMPPQERLHMGFENGDRLCIEPFGELCQLSVVRRLPTHGRLEIVEALLRQSSFKQRGPFRISTSMMGDKVLILSMFFTREECGLSQLQQGLDYLRKHLSSTAL</sequence>
<evidence type="ECO:0008006" key="3">
    <source>
        <dbReference type="Google" id="ProtNLM"/>
    </source>
</evidence>
<accession>A0AAE9Z8F3</accession>
<gene>
    <name evidence="1" type="ORF">SG34_032740</name>
</gene>
<name>A0AAE9Z8F3_9GAMM</name>
<proteinExistence type="predicted"/>
<dbReference type="InterPro" id="IPR012673">
    <property type="entry name" value="T3SS_SynN"/>
</dbReference>
<dbReference type="Gene3D" id="3.30.1460.10">
    <property type="match status" value="1"/>
</dbReference>
<dbReference type="AlphaFoldDB" id="A0AAE9Z8F3"/>
<dbReference type="SUPFAM" id="SSF69635">
    <property type="entry name" value="Type III secretory system chaperone-like"/>
    <property type="match status" value="1"/>
</dbReference>
<dbReference type="KEGG" id="tvd:SG34_032740"/>
<dbReference type="GO" id="GO:0009306">
    <property type="term" value="P:protein secretion"/>
    <property type="evidence" value="ECO:0007669"/>
    <property type="project" value="InterPro"/>
</dbReference>